<dbReference type="SUPFAM" id="SSF46785">
    <property type="entry name" value="Winged helix' DNA-binding domain"/>
    <property type="match status" value="1"/>
</dbReference>
<accession>A0A540VJJ1</accession>
<dbReference type="InterPro" id="IPR051011">
    <property type="entry name" value="Metal_resp_trans_reg"/>
</dbReference>
<proteinExistence type="predicted"/>
<evidence type="ECO:0000256" key="3">
    <source>
        <dbReference type="ARBA" id="ARBA00023163"/>
    </source>
</evidence>
<gene>
    <name evidence="5" type="ORF">FKZ61_04625</name>
</gene>
<dbReference type="InterPro" id="IPR011991">
    <property type="entry name" value="ArsR-like_HTH"/>
</dbReference>
<dbReference type="InParanoid" id="A0A540VJJ1"/>
<dbReference type="SMART" id="SM00418">
    <property type="entry name" value="HTH_ARSR"/>
    <property type="match status" value="1"/>
</dbReference>
<evidence type="ECO:0000256" key="1">
    <source>
        <dbReference type="ARBA" id="ARBA00023015"/>
    </source>
</evidence>
<sequence>MHNRHAALFNADALPADLLADVVEIFKVLSDTTRAQLIYLLTRQEYSVNELSQYVSVSPSAVSHHLAKLRATRLVRTRRAGNQIYYSIDDVHVGALFREALSHLDHVRRNLSPAGEWTEATEPPPSTTHP</sequence>
<dbReference type="PRINTS" id="PR00778">
    <property type="entry name" value="HTHARSR"/>
</dbReference>
<evidence type="ECO:0000259" key="4">
    <source>
        <dbReference type="PROSITE" id="PS50987"/>
    </source>
</evidence>
<protein>
    <submittedName>
        <fullName evidence="5">Helix-turn-helix transcriptional regulator</fullName>
    </submittedName>
</protein>
<keyword evidence="3" id="KW-0804">Transcription</keyword>
<dbReference type="GO" id="GO:0003700">
    <property type="term" value="F:DNA-binding transcription factor activity"/>
    <property type="evidence" value="ECO:0007669"/>
    <property type="project" value="InterPro"/>
</dbReference>
<dbReference type="NCBIfam" id="NF033788">
    <property type="entry name" value="HTH_metalloreg"/>
    <property type="match status" value="1"/>
</dbReference>
<dbReference type="OrthoDB" id="9794330at2"/>
<name>A0A540VJJ1_9CHLR</name>
<dbReference type="EMBL" id="VIGC01000005">
    <property type="protein sequence ID" value="TQE96928.1"/>
    <property type="molecule type" value="Genomic_DNA"/>
</dbReference>
<evidence type="ECO:0000313" key="6">
    <source>
        <dbReference type="Proteomes" id="UP000317371"/>
    </source>
</evidence>
<dbReference type="Gene3D" id="1.10.10.10">
    <property type="entry name" value="Winged helix-like DNA-binding domain superfamily/Winged helix DNA-binding domain"/>
    <property type="match status" value="1"/>
</dbReference>
<keyword evidence="1" id="KW-0805">Transcription regulation</keyword>
<dbReference type="Pfam" id="PF01022">
    <property type="entry name" value="HTH_5"/>
    <property type="match status" value="1"/>
</dbReference>
<dbReference type="Proteomes" id="UP000317371">
    <property type="component" value="Unassembled WGS sequence"/>
</dbReference>
<dbReference type="InterPro" id="IPR036390">
    <property type="entry name" value="WH_DNA-bd_sf"/>
</dbReference>
<evidence type="ECO:0000313" key="5">
    <source>
        <dbReference type="EMBL" id="TQE96928.1"/>
    </source>
</evidence>
<dbReference type="RefSeq" id="WP_141608913.1">
    <property type="nucleotide sequence ID" value="NZ_VIGC02000005.1"/>
</dbReference>
<organism evidence="5 6">
    <name type="scientific">Litorilinea aerophila</name>
    <dbReference type="NCBI Taxonomy" id="1204385"/>
    <lineage>
        <taxon>Bacteria</taxon>
        <taxon>Bacillati</taxon>
        <taxon>Chloroflexota</taxon>
        <taxon>Caldilineae</taxon>
        <taxon>Caldilineales</taxon>
        <taxon>Caldilineaceae</taxon>
        <taxon>Litorilinea</taxon>
    </lineage>
</organism>
<dbReference type="InterPro" id="IPR036388">
    <property type="entry name" value="WH-like_DNA-bd_sf"/>
</dbReference>
<keyword evidence="2" id="KW-0238">DNA-binding</keyword>
<reference evidence="5 6" key="1">
    <citation type="submission" date="2019-06" db="EMBL/GenBank/DDBJ databases">
        <title>Genome sequence of Litorilinea aerophila BAA-2444.</title>
        <authorList>
            <person name="Maclea K.S."/>
            <person name="Maurais E.G."/>
            <person name="Iannazzi L.C."/>
        </authorList>
    </citation>
    <scope>NUCLEOTIDE SEQUENCE [LARGE SCALE GENOMIC DNA]</scope>
    <source>
        <strain evidence="5 6">ATCC BAA-2444</strain>
    </source>
</reference>
<evidence type="ECO:0000256" key="2">
    <source>
        <dbReference type="ARBA" id="ARBA00023125"/>
    </source>
</evidence>
<comment type="caution">
    <text evidence="5">The sequence shown here is derived from an EMBL/GenBank/DDBJ whole genome shotgun (WGS) entry which is preliminary data.</text>
</comment>
<dbReference type="PROSITE" id="PS50987">
    <property type="entry name" value="HTH_ARSR_2"/>
    <property type="match status" value="1"/>
</dbReference>
<dbReference type="InterPro" id="IPR001845">
    <property type="entry name" value="HTH_ArsR_DNA-bd_dom"/>
</dbReference>
<dbReference type="PANTHER" id="PTHR43132">
    <property type="entry name" value="ARSENICAL RESISTANCE OPERON REPRESSOR ARSR-RELATED"/>
    <property type="match status" value="1"/>
</dbReference>
<dbReference type="GO" id="GO:0003677">
    <property type="term" value="F:DNA binding"/>
    <property type="evidence" value="ECO:0007669"/>
    <property type="project" value="UniProtKB-KW"/>
</dbReference>
<dbReference type="CDD" id="cd00090">
    <property type="entry name" value="HTH_ARSR"/>
    <property type="match status" value="1"/>
</dbReference>
<keyword evidence="6" id="KW-1185">Reference proteome</keyword>
<feature type="domain" description="HTH arsR-type" evidence="4">
    <location>
        <begin position="14"/>
        <end position="108"/>
    </location>
</feature>
<dbReference type="AlphaFoldDB" id="A0A540VJJ1"/>
<dbReference type="PANTHER" id="PTHR43132:SF8">
    <property type="entry name" value="HTH-TYPE TRANSCRIPTIONAL REGULATOR KMTR"/>
    <property type="match status" value="1"/>
</dbReference>